<dbReference type="EMBL" id="JACAPU010000002">
    <property type="protein sequence ID" value="NWB45407.1"/>
    <property type="molecule type" value="Genomic_DNA"/>
</dbReference>
<dbReference type="RefSeq" id="WP_100943235.1">
    <property type="nucleotide sequence ID" value="NZ_JACAPU010000002.1"/>
</dbReference>
<dbReference type="PANTHER" id="PTHR30006">
    <property type="entry name" value="THIAMINE-BINDING PERIPLASMIC PROTEIN-RELATED"/>
    <property type="match status" value="1"/>
</dbReference>
<name>A0A7Y7W9M8_9PSED</name>
<evidence type="ECO:0000256" key="2">
    <source>
        <dbReference type="ARBA" id="ARBA00022729"/>
    </source>
</evidence>
<gene>
    <name evidence="5" type="ORF">HX829_02785</name>
</gene>
<evidence type="ECO:0000313" key="5">
    <source>
        <dbReference type="EMBL" id="NWB45407.1"/>
    </source>
</evidence>
<proteinExistence type="inferred from homology"/>
<dbReference type="SUPFAM" id="SSF53850">
    <property type="entry name" value="Periplasmic binding protein-like II"/>
    <property type="match status" value="1"/>
</dbReference>
<comment type="similarity">
    <text evidence="1">Belongs to the bacterial solute-binding protein 1 family.</text>
</comment>
<dbReference type="Pfam" id="PF01547">
    <property type="entry name" value="SBP_bac_1"/>
    <property type="match status" value="1"/>
</dbReference>
<reference evidence="5 6" key="1">
    <citation type="submission" date="2020-04" db="EMBL/GenBank/DDBJ databases">
        <title>Molecular characterization of pseudomonads from Agaricus bisporus reveal novel blotch 2 pathogens in Western Europe.</title>
        <authorList>
            <person name="Taparia T."/>
            <person name="Krijger M."/>
            <person name="Haynes E."/>
            <person name="Elpinstone J.G."/>
            <person name="Noble R."/>
            <person name="Van Der Wolf J."/>
        </authorList>
    </citation>
    <scope>NUCLEOTIDE SEQUENCE [LARGE SCALE GENOMIC DNA]</scope>
    <source>
        <strain evidence="5 6">F1001</strain>
    </source>
</reference>
<feature type="binding site" evidence="3">
    <location>
        <position position="89"/>
    </location>
    <ligand>
        <name>Fe cation</name>
        <dbReference type="ChEBI" id="CHEBI:24875"/>
    </ligand>
</feature>
<accession>A0A7Y7W9M8</accession>
<protein>
    <submittedName>
        <fullName evidence="5">Iron ABC transporter substrate-binding protein</fullName>
    </submittedName>
</protein>
<organism evidence="5 6">
    <name type="scientific">Pseudomonas gingeri</name>
    <dbReference type="NCBI Taxonomy" id="117681"/>
    <lineage>
        <taxon>Bacteria</taxon>
        <taxon>Pseudomonadati</taxon>
        <taxon>Pseudomonadota</taxon>
        <taxon>Gammaproteobacteria</taxon>
        <taxon>Pseudomonadales</taxon>
        <taxon>Pseudomonadaceae</taxon>
        <taxon>Pseudomonas</taxon>
    </lineage>
</organism>
<feature type="binding site" evidence="3">
    <location>
        <position position="226"/>
    </location>
    <ligand>
        <name>Fe cation</name>
        <dbReference type="ChEBI" id="CHEBI:24875"/>
    </ligand>
</feature>
<keyword evidence="3" id="KW-0479">Metal-binding</keyword>
<dbReference type="InterPro" id="IPR026045">
    <property type="entry name" value="Ferric-bd"/>
</dbReference>
<dbReference type="Gene3D" id="3.40.190.10">
    <property type="entry name" value="Periplasmic binding protein-like II"/>
    <property type="match status" value="2"/>
</dbReference>
<feature type="signal peptide" evidence="4">
    <location>
        <begin position="1"/>
        <end position="31"/>
    </location>
</feature>
<feature type="chain" id="PRO_5031371191" evidence="4">
    <location>
        <begin position="32"/>
        <end position="341"/>
    </location>
</feature>
<comment type="caution">
    <text evidence="5">The sequence shown here is derived from an EMBL/GenBank/DDBJ whole genome shotgun (WGS) entry which is preliminary data.</text>
</comment>
<dbReference type="GO" id="GO:0030288">
    <property type="term" value="C:outer membrane-bounded periplasmic space"/>
    <property type="evidence" value="ECO:0007669"/>
    <property type="project" value="TreeGrafter"/>
</dbReference>
<dbReference type="GO" id="GO:0046872">
    <property type="term" value="F:metal ion binding"/>
    <property type="evidence" value="ECO:0007669"/>
    <property type="project" value="UniProtKB-KW"/>
</dbReference>
<evidence type="ECO:0000256" key="1">
    <source>
        <dbReference type="ARBA" id="ARBA00008520"/>
    </source>
</evidence>
<dbReference type="PANTHER" id="PTHR30006:SF15">
    <property type="entry name" value="IRON-UTILIZATION PERIPLASMIC PROTEIN"/>
    <property type="match status" value="1"/>
</dbReference>
<evidence type="ECO:0000256" key="4">
    <source>
        <dbReference type="SAM" id="SignalP"/>
    </source>
</evidence>
<evidence type="ECO:0000313" key="6">
    <source>
        <dbReference type="Proteomes" id="UP000582981"/>
    </source>
</evidence>
<evidence type="ECO:0000256" key="3">
    <source>
        <dbReference type="PIRSR" id="PIRSR002825-1"/>
    </source>
</evidence>
<dbReference type="AlphaFoldDB" id="A0A7Y7W9M8"/>
<dbReference type="Proteomes" id="UP000582981">
    <property type="component" value="Unassembled WGS sequence"/>
</dbReference>
<feature type="binding site" evidence="3">
    <location>
        <position position="225"/>
    </location>
    <ligand>
        <name>Fe cation</name>
        <dbReference type="ChEBI" id="CHEBI:24875"/>
    </ligand>
</feature>
<dbReference type="InterPro" id="IPR006059">
    <property type="entry name" value="SBP"/>
</dbReference>
<dbReference type="PIRSF" id="PIRSF002825">
    <property type="entry name" value="CfbpA"/>
    <property type="match status" value="1"/>
</dbReference>
<sequence>MSFKVFNNTLPRAFQLACLAAAMLTCGVSQAASLTLYSAQHEQTVNQLVKDFEKQTGISVKVRTGEGPELAAQLLAEGSASPADVYFTENSPELMLLEEKGLLAPVQPATLSTIPARYSSPSGDWVGVLARENVLAYNTKLVNPAELPASLLDLAEPAWKGKVAIAPADADFLPLVSAMLALKGEATTLQWLKGLRTNSQIFNDDEGVTAAVNRGGVAVGVINSYYWARLHTEVGDKGTHSALYHFAHADVGALINVSGVAVLKTARNQEAANKFVAYLTSEGAQQLMASNKVTYEYPLRAGVAPDPLLMPFNQLTPPALDMKTLGDDSHAVKLLRQAGLL</sequence>
<feature type="binding site" evidence="3">
    <location>
        <position position="41"/>
    </location>
    <ligand>
        <name>Fe cation</name>
        <dbReference type="ChEBI" id="CHEBI:24875"/>
    </ligand>
</feature>
<dbReference type="CDD" id="cd13543">
    <property type="entry name" value="PBP2_Fbp"/>
    <property type="match status" value="1"/>
</dbReference>
<keyword evidence="2 4" id="KW-0732">Signal</keyword>
<keyword evidence="3" id="KW-0408">Iron</keyword>